<dbReference type="PROSITE" id="PS51747">
    <property type="entry name" value="CYT_DCMP_DEAMINASES_2"/>
    <property type="match status" value="1"/>
</dbReference>
<comment type="catalytic activity">
    <reaction evidence="11 15">
        <text>cytidine + H2O + H(+) = uridine + NH4(+)</text>
        <dbReference type="Rhea" id="RHEA:16069"/>
        <dbReference type="ChEBI" id="CHEBI:15377"/>
        <dbReference type="ChEBI" id="CHEBI:15378"/>
        <dbReference type="ChEBI" id="CHEBI:16704"/>
        <dbReference type="ChEBI" id="CHEBI:17562"/>
        <dbReference type="ChEBI" id="CHEBI:28938"/>
        <dbReference type="EC" id="3.5.4.5"/>
    </reaction>
</comment>
<dbReference type="NCBIfam" id="NF004064">
    <property type="entry name" value="PRK05578.1"/>
    <property type="match status" value="1"/>
</dbReference>
<dbReference type="CDD" id="cd01283">
    <property type="entry name" value="cytidine_deaminase"/>
    <property type="match status" value="1"/>
</dbReference>
<proteinExistence type="inferred from homology"/>
<feature type="binding site" evidence="13">
    <location>
        <begin position="41"/>
        <end position="47"/>
    </location>
    <ligand>
        <name>substrate</name>
    </ligand>
</feature>
<evidence type="ECO:0000256" key="4">
    <source>
        <dbReference type="ARBA" id="ARBA00012783"/>
    </source>
</evidence>
<evidence type="ECO:0000256" key="12">
    <source>
        <dbReference type="PIRSR" id="PIRSR606262-1"/>
    </source>
</evidence>
<evidence type="ECO:0000256" key="8">
    <source>
        <dbReference type="ARBA" id="ARBA00022833"/>
    </source>
</evidence>
<reference evidence="17 18" key="1">
    <citation type="journal article" date="2015" name="PeerJ">
        <title>First genomic representation of candidate bacterial phylum KSB3 points to enhanced environmental sensing as a trigger of wastewater bulking.</title>
        <authorList>
            <person name="Sekiguchi Y."/>
            <person name="Ohashi A."/>
            <person name="Parks D.H."/>
            <person name="Yamauchi T."/>
            <person name="Tyson G.W."/>
            <person name="Hugenholtz P."/>
        </authorList>
    </citation>
    <scope>NUCLEOTIDE SEQUENCE [LARGE SCALE GENOMIC DNA]</scope>
</reference>
<evidence type="ECO:0000313" key="17">
    <source>
        <dbReference type="EMBL" id="GAK50014.1"/>
    </source>
</evidence>
<dbReference type="STRING" id="1499966.U14_01239"/>
<feature type="binding site" evidence="14">
    <location>
        <position position="88"/>
    </location>
    <ligand>
        <name>Zn(2+)</name>
        <dbReference type="ChEBI" id="CHEBI:29105"/>
        <note>catalytic</note>
    </ligand>
</feature>
<evidence type="ECO:0000256" key="3">
    <source>
        <dbReference type="ARBA" id="ARBA00006576"/>
    </source>
</evidence>
<gene>
    <name evidence="17" type="ORF">U14_01239</name>
</gene>
<keyword evidence="8 14" id="KW-0862">Zinc</keyword>
<dbReference type="FunFam" id="3.40.140.10:FF:000008">
    <property type="entry name" value="Cytidine deaminase"/>
    <property type="match status" value="1"/>
</dbReference>
<comment type="cofactor">
    <cofactor evidence="1 14 15">
        <name>Zn(2+)</name>
        <dbReference type="ChEBI" id="CHEBI:29105"/>
    </cofactor>
</comment>
<accession>A0A0S6VYJ4</accession>
<dbReference type="PANTHER" id="PTHR11644">
    <property type="entry name" value="CYTIDINE DEAMINASE"/>
    <property type="match status" value="1"/>
</dbReference>
<evidence type="ECO:0000256" key="6">
    <source>
        <dbReference type="ARBA" id="ARBA00022723"/>
    </source>
</evidence>
<dbReference type="EMBL" id="DF820455">
    <property type="protein sequence ID" value="GAK50014.1"/>
    <property type="molecule type" value="Genomic_DNA"/>
</dbReference>
<evidence type="ECO:0000256" key="7">
    <source>
        <dbReference type="ARBA" id="ARBA00022801"/>
    </source>
</evidence>
<dbReference type="Gene3D" id="3.40.140.10">
    <property type="entry name" value="Cytidine Deaminase, domain 2"/>
    <property type="match status" value="1"/>
</dbReference>
<keyword evidence="6 14" id="KW-0479">Metal-binding</keyword>
<feature type="binding site" evidence="14">
    <location>
        <position position="85"/>
    </location>
    <ligand>
        <name>Zn(2+)</name>
        <dbReference type="ChEBI" id="CHEBI:29105"/>
        <note>catalytic</note>
    </ligand>
</feature>
<dbReference type="InterPro" id="IPR002125">
    <property type="entry name" value="CMP_dCMP_dom"/>
</dbReference>
<evidence type="ECO:0000256" key="2">
    <source>
        <dbReference type="ARBA" id="ARBA00003949"/>
    </source>
</evidence>
<dbReference type="GO" id="GO:0004126">
    <property type="term" value="F:cytidine deaminase activity"/>
    <property type="evidence" value="ECO:0007669"/>
    <property type="project" value="UniProtKB-UniRule"/>
</dbReference>
<protein>
    <recommendedName>
        <fullName evidence="5 15">Cytidine deaminase</fullName>
        <ecNumber evidence="4 15">3.5.4.5</ecNumber>
    </recommendedName>
    <alternativeName>
        <fullName evidence="9 15">Cytidine aminohydrolase</fullName>
    </alternativeName>
</protein>
<dbReference type="EC" id="3.5.4.5" evidence="4 15"/>
<dbReference type="GO" id="GO:0005829">
    <property type="term" value="C:cytosol"/>
    <property type="evidence" value="ECO:0007669"/>
    <property type="project" value="TreeGrafter"/>
</dbReference>
<evidence type="ECO:0000256" key="1">
    <source>
        <dbReference type="ARBA" id="ARBA00001947"/>
    </source>
</evidence>
<sequence length="130" mass="13878">MYEELIEAAKAARLRAYAPYSNFLVGAAVLTRSGKLFPGCNIENSSYGATICAERVALGNAYAHGERELAAIAIVADTPTLCPPCGICRQVLFELGGGHFDIVLANLRGDVRVFTPAKLLPEAFSQAFLT</sequence>
<name>A0A0S6VYJ4_9BACT</name>
<dbReference type="InterPro" id="IPR006262">
    <property type="entry name" value="Cyt_deam_tetra"/>
</dbReference>
<evidence type="ECO:0000313" key="18">
    <source>
        <dbReference type="Proteomes" id="UP000030700"/>
    </source>
</evidence>
<dbReference type="AlphaFoldDB" id="A0A0S6VYJ4"/>
<dbReference type="GO" id="GO:0008270">
    <property type="term" value="F:zinc ion binding"/>
    <property type="evidence" value="ECO:0007669"/>
    <property type="project" value="UniProtKB-UniRule"/>
</dbReference>
<comment type="function">
    <text evidence="2 15">This enzyme scavenges exogenous and endogenous cytidine and 2'-deoxycytidine for UMP synthesis.</text>
</comment>
<organism evidence="17 18">
    <name type="scientific">Candidatus Moduliflexus flocculans</name>
    <dbReference type="NCBI Taxonomy" id="1499966"/>
    <lineage>
        <taxon>Bacteria</taxon>
        <taxon>Candidatus Moduliflexota</taxon>
        <taxon>Candidatus Moduliflexia</taxon>
        <taxon>Candidatus Moduliflexales</taxon>
        <taxon>Candidatus Moduliflexaceae</taxon>
    </lineage>
</organism>
<feature type="domain" description="CMP/dCMP-type deaminase" evidence="16">
    <location>
        <begin position="1"/>
        <end position="127"/>
    </location>
</feature>
<evidence type="ECO:0000256" key="11">
    <source>
        <dbReference type="ARBA" id="ARBA00049558"/>
    </source>
</evidence>
<feature type="active site" description="Proton donor" evidence="12">
    <location>
        <position position="54"/>
    </location>
</feature>
<keyword evidence="18" id="KW-1185">Reference proteome</keyword>
<dbReference type="NCBIfam" id="TIGR01354">
    <property type="entry name" value="cyt_deam_tetra"/>
    <property type="match status" value="1"/>
</dbReference>
<dbReference type="HOGENOM" id="CLU_097262_0_1_0"/>
<dbReference type="SUPFAM" id="SSF53927">
    <property type="entry name" value="Cytidine deaminase-like"/>
    <property type="match status" value="1"/>
</dbReference>
<evidence type="ECO:0000256" key="5">
    <source>
        <dbReference type="ARBA" id="ARBA00018266"/>
    </source>
</evidence>
<dbReference type="PROSITE" id="PS00903">
    <property type="entry name" value="CYT_DCMP_DEAMINASES_1"/>
    <property type="match status" value="1"/>
</dbReference>
<comment type="catalytic activity">
    <reaction evidence="10 15">
        <text>2'-deoxycytidine + H2O + H(+) = 2'-deoxyuridine + NH4(+)</text>
        <dbReference type="Rhea" id="RHEA:13433"/>
        <dbReference type="ChEBI" id="CHEBI:15377"/>
        <dbReference type="ChEBI" id="CHEBI:15378"/>
        <dbReference type="ChEBI" id="CHEBI:15698"/>
        <dbReference type="ChEBI" id="CHEBI:16450"/>
        <dbReference type="ChEBI" id="CHEBI:28938"/>
        <dbReference type="EC" id="3.5.4.5"/>
    </reaction>
</comment>
<evidence type="ECO:0000256" key="15">
    <source>
        <dbReference type="RuleBase" id="RU364006"/>
    </source>
</evidence>
<dbReference type="GO" id="GO:0072527">
    <property type="term" value="P:pyrimidine-containing compound metabolic process"/>
    <property type="evidence" value="ECO:0007669"/>
    <property type="project" value="UniProtKB-ARBA"/>
</dbReference>
<dbReference type="InterPro" id="IPR016192">
    <property type="entry name" value="APOBEC/CMP_deaminase_Zn-bd"/>
</dbReference>
<dbReference type="InterPro" id="IPR050202">
    <property type="entry name" value="Cyt/Deoxycyt_deaminase"/>
</dbReference>
<evidence type="ECO:0000256" key="10">
    <source>
        <dbReference type="ARBA" id="ARBA00049252"/>
    </source>
</evidence>
<dbReference type="InterPro" id="IPR016193">
    <property type="entry name" value="Cytidine_deaminase-like"/>
</dbReference>
<evidence type="ECO:0000259" key="16">
    <source>
        <dbReference type="PROSITE" id="PS51747"/>
    </source>
</evidence>
<feature type="binding site" evidence="14">
    <location>
        <position position="52"/>
    </location>
    <ligand>
        <name>Zn(2+)</name>
        <dbReference type="ChEBI" id="CHEBI:29105"/>
        <note>catalytic</note>
    </ligand>
</feature>
<dbReference type="GO" id="GO:0055086">
    <property type="term" value="P:nucleobase-containing small molecule metabolic process"/>
    <property type="evidence" value="ECO:0007669"/>
    <property type="project" value="UniProtKB-ARBA"/>
</dbReference>
<evidence type="ECO:0000256" key="13">
    <source>
        <dbReference type="PIRSR" id="PIRSR606262-2"/>
    </source>
</evidence>
<dbReference type="GO" id="GO:0042802">
    <property type="term" value="F:identical protein binding"/>
    <property type="evidence" value="ECO:0007669"/>
    <property type="project" value="UniProtKB-ARBA"/>
</dbReference>
<dbReference type="PANTHER" id="PTHR11644:SF2">
    <property type="entry name" value="CYTIDINE DEAMINASE"/>
    <property type="match status" value="1"/>
</dbReference>
<dbReference type="Proteomes" id="UP000030700">
    <property type="component" value="Unassembled WGS sequence"/>
</dbReference>
<evidence type="ECO:0000256" key="9">
    <source>
        <dbReference type="ARBA" id="ARBA00032005"/>
    </source>
</evidence>
<evidence type="ECO:0000256" key="14">
    <source>
        <dbReference type="PIRSR" id="PIRSR606262-3"/>
    </source>
</evidence>
<keyword evidence="7 15" id="KW-0378">Hydrolase</keyword>
<dbReference type="Pfam" id="PF00383">
    <property type="entry name" value="dCMP_cyt_deam_1"/>
    <property type="match status" value="1"/>
</dbReference>
<comment type="similarity">
    <text evidence="3 15">Belongs to the cytidine and deoxycytidylate deaminase family.</text>
</comment>